<dbReference type="PANTHER" id="PTHR36576">
    <property type="entry name" value="UPF0654 PROTEIN C11D3.01C-RELATED"/>
    <property type="match status" value="1"/>
</dbReference>
<keyword evidence="3" id="KW-1185">Reference proteome</keyword>
<dbReference type="InterPro" id="IPR052670">
    <property type="entry name" value="UPF0654_domain"/>
</dbReference>
<dbReference type="PANTHER" id="PTHR36576:SF1">
    <property type="entry name" value="UPF0654 PROTEIN C11D3.01C-RELATED"/>
    <property type="match status" value="1"/>
</dbReference>
<evidence type="ECO:0000313" key="2">
    <source>
        <dbReference type="EMBL" id="KAL0948989.1"/>
    </source>
</evidence>
<accession>A0ABR3J084</accession>
<proteinExistence type="predicted"/>
<dbReference type="EMBL" id="JASNQZ010000012">
    <property type="protein sequence ID" value="KAL0948989.1"/>
    <property type="molecule type" value="Genomic_DNA"/>
</dbReference>
<reference evidence="3" key="1">
    <citation type="submission" date="2024-06" db="EMBL/GenBank/DDBJ databases">
        <title>Multi-omics analyses provide insights into the biosynthesis of the anticancer antibiotic pleurotin in Hohenbuehelia grisea.</title>
        <authorList>
            <person name="Weaver J.A."/>
            <person name="Alberti F."/>
        </authorList>
    </citation>
    <scope>NUCLEOTIDE SEQUENCE [LARGE SCALE GENOMIC DNA]</scope>
    <source>
        <strain evidence="3">T-177</strain>
    </source>
</reference>
<evidence type="ECO:0000313" key="3">
    <source>
        <dbReference type="Proteomes" id="UP001556367"/>
    </source>
</evidence>
<feature type="region of interest" description="Disordered" evidence="1">
    <location>
        <begin position="1"/>
        <end position="21"/>
    </location>
</feature>
<name>A0ABR3J084_9AGAR</name>
<dbReference type="Proteomes" id="UP001556367">
    <property type="component" value="Unassembled WGS sequence"/>
</dbReference>
<protein>
    <recommendedName>
        <fullName evidence="4">Conidiation-specific protein 6</fullName>
    </recommendedName>
</protein>
<feature type="compositionally biased region" description="Basic and acidic residues" evidence="1">
    <location>
        <begin position="52"/>
        <end position="64"/>
    </location>
</feature>
<gene>
    <name evidence="2" type="ORF">HGRIS_009088</name>
</gene>
<evidence type="ECO:0008006" key="4">
    <source>
        <dbReference type="Google" id="ProtNLM"/>
    </source>
</evidence>
<dbReference type="InterPro" id="IPR018824">
    <property type="entry name" value="Conidiation-specific_6"/>
</dbReference>
<sequence length="119" mass="12616">MNYGAFPTSSPSVTNSSPNKSYFIMSGTIDGKNAGNVIGGYKATLSNPNSSEEAKEHAQQKVDDLTEEFGDTGSSDAGKNKGNVIGGHKANLKNPNTSEEAKDHSRQVLQENDALPEDQ</sequence>
<comment type="caution">
    <text evidence="2">The sequence shown here is derived from an EMBL/GenBank/DDBJ whole genome shotgun (WGS) entry which is preliminary data.</text>
</comment>
<feature type="compositionally biased region" description="Low complexity" evidence="1">
    <location>
        <begin position="7"/>
        <end position="21"/>
    </location>
</feature>
<organism evidence="2 3">
    <name type="scientific">Hohenbuehelia grisea</name>
    <dbReference type="NCBI Taxonomy" id="104357"/>
    <lineage>
        <taxon>Eukaryota</taxon>
        <taxon>Fungi</taxon>
        <taxon>Dikarya</taxon>
        <taxon>Basidiomycota</taxon>
        <taxon>Agaricomycotina</taxon>
        <taxon>Agaricomycetes</taxon>
        <taxon>Agaricomycetidae</taxon>
        <taxon>Agaricales</taxon>
        <taxon>Pleurotineae</taxon>
        <taxon>Pleurotaceae</taxon>
        <taxon>Hohenbuehelia</taxon>
    </lineage>
</organism>
<evidence type="ECO:0000256" key="1">
    <source>
        <dbReference type="SAM" id="MobiDB-lite"/>
    </source>
</evidence>
<dbReference type="Pfam" id="PF10346">
    <property type="entry name" value="Con-6"/>
    <property type="match status" value="2"/>
</dbReference>
<feature type="region of interest" description="Disordered" evidence="1">
    <location>
        <begin position="44"/>
        <end position="119"/>
    </location>
</feature>